<feature type="transmembrane region" description="Helical" evidence="6">
    <location>
        <begin position="209"/>
        <end position="234"/>
    </location>
</feature>
<keyword evidence="4 6" id="KW-0472">Membrane</keyword>
<comment type="subcellular location">
    <subcellularLocation>
        <location evidence="1">Membrane</location>
        <topology evidence="1">Multi-pass membrane protein</topology>
    </subcellularLocation>
</comment>
<feature type="transmembrane region" description="Helical" evidence="6">
    <location>
        <begin position="152"/>
        <end position="172"/>
    </location>
</feature>
<feature type="transmembrane region" description="Helical" evidence="6">
    <location>
        <begin position="526"/>
        <end position="543"/>
    </location>
</feature>
<dbReference type="RefSeq" id="XP_043000959.1">
    <property type="nucleotide sequence ID" value="XM_043145024.1"/>
</dbReference>
<feature type="transmembrane region" description="Helical" evidence="6">
    <location>
        <begin position="406"/>
        <end position="428"/>
    </location>
</feature>
<dbReference type="AlphaFoldDB" id="A0A8E5MKW8"/>
<evidence type="ECO:0000256" key="1">
    <source>
        <dbReference type="ARBA" id="ARBA00004141"/>
    </source>
</evidence>
<keyword evidence="9" id="KW-1185">Reference proteome</keyword>
<feature type="transmembrane region" description="Helical" evidence="6">
    <location>
        <begin position="353"/>
        <end position="386"/>
    </location>
</feature>
<keyword evidence="3 6" id="KW-1133">Transmembrane helix</keyword>
<dbReference type="PROSITE" id="PS50850">
    <property type="entry name" value="MFS"/>
    <property type="match status" value="1"/>
</dbReference>
<gene>
    <name evidence="8" type="ORF">UV8b_07527</name>
</gene>
<keyword evidence="2 6" id="KW-0812">Transmembrane</keyword>
<dbReference type="KEGG" id="uvi:66068304"/>
<name>A0A8E5MKW8_USTVR</name>
<accession>A0A8E5MKW8</accession>
<feature type="transmembrane region" description="Helical" evidence="6">
    <location>
        <begin position="184"/>
        <end position="203"/>
    </location>
</feature>
<feature type="region of interest" description="Disordered" evidence="5">
    <location>
        <begin position="299"/>
        <end position="344"/>
    </location>
</feature>
<feature type="region of interest" description="Disordered" evidence="5">
    <location>
        <begin position="1"/>
        <end position="65"/>
    </location>
</feature>
<feature type="transmembrane region" description="Helical" evidence="6">
    <location>
        <begin position="461"/>
        <end position="478"/>
    </location>
</feature>
<dbReference type="InterPro" id="IPR011701">
    <property type="entry name" value="MFS"/>
</dbReference>
<evidence type="ECO:0000256" key="3">
    <source>
        <dbReference type="ARBA" id="ARBA00022989"/>
    </source>
</evidence>
<dbReference type="Gene3D" id="1.20.1250.20">
    <property type="entry name" value="MFS general substrate transporter like domains"/>
    <property type="match status" value="1"/>
</dbReference>
<feature type="transmembrane region" description="Helical" evidence="6">
    <location>
        <begin position="116"/>
        <end position="140"/>
    </location>
</feature>
<evidence type="ECO:0000256" key="4">
    <source>
        <dbReference type="ARBA" id="ARBA00023136"/>
    </source>
</evidence>
<evidence type="ECO:0000256" key="5">
    <source>
        <dbReference type="SAM" id="MobiDB-lite"/>
    </source>
</evidence>
<proteinExistence type="predicted"/>
<dbReference type="GO" id="GO:0010509">
    <property type="term" value="P:intracellular polyamine homeostasis"/>
    <property type="evidence" value="ECO:0007669"/>
    <property type="project" value="TreeGrafter"/>
</dbReference>
<evidence type="ECO:0000313" key="9">
    <source>
        <dbReference type="Proteomes" id="UP000027002"/>
    </source>
</evidence>
<dbReference type="EMBL" id="CP072758">
    <property type="protein sequence ID" value="QUC23286.1"/>
    <property type="molecule type" value="Genomic_DNA"/>
</dbReference>
<dbReference type="PANTHER" id="PTHR23502">
    <property type="entry name" value="MAJOR FACILITATOR SUPERFAMILY"/>
    <property type="match status" value="1"/>
</dbReference>
<dbReference type="Proteomes" id="UP000027002">
    <property type="component" value="Chromosome 6"/>
</dbReference>
<dbReference type="GO" id="GO:0015203">
    <property type="term" value="F:polyamine transmembrane transporter activity"/>
    <property type="evidence" value="ECO:0007669"/>
    <property type="project" value="TreeGrafter"/>
</dbReference>
<dbReference type="InterPro" id="IPR020846">
    <property type="entry name" value="MFS_dom"/>
</dbReference>
<dbReference type="GeneID" id="66068304"/>
<reference evidence="8" key="1">
    <citation type="submission" date="2020-03" db="EMBL/GenBank/DDBJ databases">
        <title>A mixture of massive structural variations and highly conserved coding sequences in Ustilaginoidea virens genome.</title>
        <authorList>
            <person name="Zhang K."/>
            <person name="Zhao Z."/>
            <person name="Zhang Z."/>
            <person name="Li Y."/>
            <person name="Hsiang T."/>
            <person name="Sun W."/>
        </authorList>
    </citation>
    <scope>NUCLEOTIDE SEQUENCE</scope>
    <source>
        <strain evidence="8">UV-8b</strain>
    </source>
</reference>
<feature type="transmembrane region" description="Helical" evidence="6">
    <location>
        <begin position="549"/>
        <end position="570"/>
    </location>
</feature>
<evidence type="ECO:0000256" key="2">
    <source>
        <dbReference type="ARBA" id="ARBA00022692"/>
    </source>
</evidence>
<dbReference type="OrthoDB" id="3936150at2759"/>
<feature type="compositionally biased region" description="Acidic residues" evidence="5">
    <location>
        <begin position="309"/>
        <end position="323"/>
    </location>
</feature>
<evidence type="ECO:0000256" key="6">
    <source>
        <dbReference type="SAM" id="Phobius"/>
    </source>
</evidence>
<dbReference type="GO" id="GO:0005886">
    <property type="term" value="C:plasma membrane"/>
    <property type="evidence" value="ECO:0007669"/>
    <property type="project" value="TreeGrafter"/>
</dbReference>
<dbReference type="InterPro" id="IPR036259">
    <property type="entry name" value="MFS_trans_sf"/>
</dbReference>
<feature type="compositionally biased region" description="Basic and acidic residues" evidence="5">
    <location>
        <begin position="1"/>
        <end position="19"/>
    </location>
</feature>
<dbReference type="SUPFAM" id="SSF103473">
    <property type="entry name" value="MFS general substrate transporter"/>
    <property type="match status" value="1"/>
</dbReference>
<dbReference type="PANTHER" id="PTHR23502:SF5">
    <property type="entry name" value="QUINIDINE RESISTANCE PROTEIN 3"/>
    <property type="match status" value="1"/>
</dbReference>
<feature type="domain" description="Major facilitator superfamily (MFS) profile" evidence="7">
    <location>
        <begin position="118"/>
        <end position="574"/>
    </location>
</feature>
<evidence type="ECO:0000259" key="7">
    <source>
        <dbReference type="PROSITE" id="PS50850"/>
    </source>
</evidence>
<dbReference type="Gene3D" id="1.20.1720.10">
    <property type="entry name" value="Multidrug resistance protein D"/>
    <property type="match status" value="1"/>
</dbReference>
<feature type="transmembrane region" description="Helical" evidence="6">
    <location>
        <begin position="269"/>
        <end position="292"/>
    </location>
</feature>
<feature type="transmembrane region" description="Helical" evidence="6">
    <location>
        <begin position="246"/>
        <end position="263"/>
    </location>
</feature>
<dbReference type="CDD" id="cd17323">
    <property type="entry name" value="MFS_Tpo1_MDR_like"/>
    <property type="match status" value="1"/>
</dbReference>
<protein>
    <recommendedName>
        <fullName evidence="7">Major facilitator superfamily (MFS) profile domain-containing protein</fullName>
    </recommendedName>
</protein>
<dbReference type="Pfam" id="PF07690">
    <property type="entry name" value="MFS_1"/>
    <property type="match status" value="1"/>
</dbReference>
<feature type="compositionally biased region" description="Basic and acidic residues" evidence="5">
    <location>
        <begin position="32"/>
        <end position="42"/>
    </location>
</feature>
<evidence type="ECO:0000313" key="8">
    <source>
        <dbReference type="EMBL" id="QUC23286.1"/>
    </source>
</evidence>
<feature type="transmembrane region" description="Helical" evidence="6">
    <location>
        <begin position="484"/>
        <end position="505"/>
    </location>
</feature>
<sequence>MPEHSEKAAPERQPDEIERPASPLSVDTAESEAVRDVEKALPDHAFPSADTSGEPAGAETDPGPAAAACRTMSRVSSTRSRAVTIVPRTQRRGLLSHFAITPEVERPFEYKNSTKWLITGTVAFATLAAPLGSAILYPSLHHLTIEFNTSSTVANLSVALYMLAMGIFPLWWSSFSEEFGRRSIYIISFIMFILSTVLCGLSQNMAMLIVFRCLTGGASASVLAVGAGTIADIWESFERGRSMSMYYLGPLLGPIVSPTLGGVLTEKLGWRACMYFLTVYGLVVTVLLVLFLPETLARKKTPPHPQADADADDDGDGDGDGDEAAARRGLQKVSTRQSAKRHSKRFAKQTKRFLVDPLAVLLLLRFPPVLITVCVASVAFGALFVVNISVQQTFAKPPYSFSEISVGLLYLPPALGYFITALFGGRWIDNIMAREARKANRYDARGKLVLLPEDRVRENMWIANTVYPCALLLFGWTLDRGIFWLVPSVGAFLFGLSYMLVFSVATTMLTELVSKRSSAGVAVNNFARSILSCAATVVAAPWIQGVGVGYVMTTVACFCMVAGYAGIWTLRRNAPRWRKEMDVALQSMT</sequence>
<organism evidence="8 9">
    <name type="scientific">Ustilaginoidea virens</name>
    <name type="common">Rice false smut fungus</name>
    <name type="synonym">Villosiclava virens</name>
    <dbReference type="NCBI Taxonomy" id="1159556"/>
    <lineage>
        <taxon>Eukaryota</taxon>
        <taxon>Fungi</taxon>
        <taxon>Dikarya</taxon>
        <taxon>Ascomycota</taxon>
        <taxon>Pezizomycotina</taxon>
        <taxon>Sordariomycetes</taxon>
        <taxon>Hypocreomycetidae</taxon>
        <taxon>Hypocreales</taxon>
        <taxon>Clavicipitaceae</taxon>
        <taxon>Ustilaginoidea</taxon>
    </lineage>
</organism>